<accession>A0A3M7R6T1</accession>
<reference evidence="1 2" key="1">
    <citation type="journal article" date="2018" name="Sci. Rep.">
        <title>Genomic signatures of local adaptation to the degree of environmental predictability in rotifers.</title>
        <authorList>
            <person name="Franch-Gras L."/>
            <person name="Hahn C."/>
            <person name="Garcia-Roger E.M."/>
            <person name="Carmona M.J."/>
            <person name="Serra M."/>
            <person name="Gomez A."/>
        </authorList>
    </citation>
    <scope>NUCLEOTIDE SEQUENCE [LARGE SCALE GENOMIC DNA]</scope>
    <source>
        <strain evidence="1">HYR1</strain>
    </source>
</reference>
<protein>
    <submittedName>
        <fullName evidence="1">Uncharacterized protein</fullName>
    </submittedName>
</protein>
<name>A0A3M7R6T1_BRAPC</name>
<dbReference type="Proteomes" id="UP000276133">
    <property type="component" value="Unassembled WGS sequence"/>
</dbReference>
<keyword evidence="2" id="KW-1185">Reference proteome</keyword>
<sequence length="27" mass="3334">MVFFNILFWKGPFFKRSFSRSFFGKVL</sequence>
<evidence type="ECO:0000313" key="2">
    <source>
        <dbReference type="Proteomes" id="UP000276133"/>
    </source>
</evidence>
<proteinExistence type="predicted"/>
<dbReference type="EMBL" id="REGN01004102">
    <property type="protein sequence ID" value="RNA19094.1"/>
    <property type="molecule type" value="Genomic_DNA"/>
</dbReference>
<gene>
    <name evidence="1" type="ORF">BpHYR1_045358</name>
</gene>
<comment type="caution">
    <text evidence="1">The sequence shown here is derived from an EMBL/GenBank/DDBJ whole genome shotgun (WGS) entry which is preliminary data.</text>
</comment>
<organism evidence="1 2">
    <name type="scientific">Brachionus plicatilis</name>
    <name type="common">Marine rotifer</name>
    <name type="synonym">Brachionus muelleri</name>
    <dbReference type="NCBI Taxonomy" id="10195"/>
    <lineage>
        <taxon>Eukaryota</taxon>
        <taxon>Metazoa</taxon>
        <taxon>Spiralia</taxon>
        <taxon>Gnathifera</taxon>
        <taxon>Rotifera</taxon>
        <taxon>Eurotatoria</taxon>
        <taxon>Monogononta</taxon>
        <taxon>Pseudotrocha</taxon>
        <taxon>Ploima</taxon>
        <taxon>Brachionidae</taxon>
        <taxon>Brachionus</taxon>
    </lineage>
</organism>
<evidence type="ECO:0000313" key="1">
    <source>
        <dbReference type="EMBL" id="RNA19094.1"/>
    </source>
</evidence>
<dbReference type="AlphaFoldDB" id="A0A3M7R6T1"/>